<reference evidence="1" key="2">
    <citation type="journal article" date="2015" name="Data Brief">
        <title>Shoot transcriptome of the giant reed, Arundo donax.</title>
        <authorList>
            <person name="Barrero R.A."/>
            <person name="Guerrero F.D."/>
            <person name="Moolhuijzen P."/>
            <person name="Goolsby J.A."/>
            <person name="Tidwell J."/>
            <person name="Bellgard S.E."/>
            <person name="Bellgard M.I."/>
        </authorList>
    </citation>
    <scope>NUCLEOTIDE SEQUENCE</scope>
    <source>
        <tissue evidence="1">Shoot tissue taken approximately 20 cm above the soil surface</tissue>
    </source>
</reference>
<dbReference type="AlphaFoldDB" id="A0A0A8Y5A7"/>
<proteinExistence type="predicted"/>
<sequence length="24" mass="2807">MTKQNVAESLKLNEFVFPTRLFHG</sequence>
<dbReference type="EMBL" id="GBRH01277762">
    <property type="protein sequence ID" value="JAD20133.1"/>
    <property type="molecule type" value="Transcribed_RNA"/>
</dbReference>
<organism evidence="1">
    <name type="scientific">Arundo donax</name>
    <name type="common">Giant reed</name>
    <name type="synonym">Donax arundinaceus</name>
    <dbReference type="NCBI Taxonomy" id="35708"/>
    <lineage>
        <taxon>Eukaryota</taxon>
        <taxon>Viridiplantae</taxon>
        <taxon>Streptophyta</taxon>
        <taxon>Embryophyta</taxon>
        <taxon>Tracheophyta</taxon>
        <taxon>Spermatophyta</taxon>
        <taxon>Magnoliopsida</taxon>
        <taxon>Liliopsida</taxon>
        <taxon>Poales</taxon>
        <taxon>Poaceae</taxon>
        <taxon>PACMAD clade</taxon>
        <taxon>Arundinoideae</taxon>
        <taxon>Arundineae</taxon>
        <taxon>Arundo</taxon>
    </lineage>
</organism>
<accession>A0A0A8Y5A7</accession>
<reference evidence="1" key="1">
    <citation type="submission" date="2014-09" db="EMBL/GenBank/DDBJ databases">
        <authorList>
            <person name="Magalhaes I.L.F."/>
            <person name="Oliveira U."/>
            <person name="Santos F.R."/>
            <person name="Vidigal T.H.D.A."/>
            <person name="Brescovit A.D."/>
            <person name="Santos A.J."/>
        </authorList>
    </citation>
    <scope>NUCLEOTIDE SEQUENCE</scope>
    <source>
        <tissue evidence="1">Shoot tissue taken approximately 20 cm above the soil surface</tissue>
    </source>
</reference>
<protein>
    <submittedName>
        <fullName evidence="1">Uncharacterized protein</fullName>
    </submittedName>
</protein>
<name>A0A0A8Y5A7_ARUDO</name>
<evidence type="ECO:0000313" key="1">
    <source>
        <dbReference type="EMBL" id="JAD20133.1"/>
    </source>
</evidence>